<dbReference type="Gene3D" id="3.40.190.10">
    <property type="entry name" value="Periplasmic binding protein-like II"/>
    <property type="match status" value="1"/>
</dbReference>
<dbReference type="EMBL" id="LQXD01000172">
    <property type="protein sequence ID" value="OIJ07493.1"/>
    <property type="molecule type" value="Genomic_DNA"/>
</dbReference>
<evidence type="ECO:0008006" key="3">
    <source>
        <dbReference type="Google" id="ProtNLM"/>
    </source>
</evidence>
<proteinExistence type="predicted"/>
<accession>A0A1S2L694</accession>
<evidence type="ECO:0000256" key="1">
    <source>
        <dbReference type="SAM" id="SignalP"/>
    </source>
</evidence>
<feature type="chain" id="PRO_5039515473" description="Solute-binding protein family 3/N-terminal domain-containing protein" evidence="1">
    <location>
        <begin position="23"/>
        <end position="204"/>
    </location>
</feature>
<dbReference type="OrthoDB" id="9781943at2"/>
<evidence type="ECO:0000313" key="2">
    <source>
        <dbReference type="EMBL" id="OIJ07493.1"/>
    </source>
</evidence>
<dbReference type="PANTHER" id="PTHR35841:SF1">
    <property type="entry name" value="PHOSPHONATES-BINDING PERIPLASMIC PROTEIN"/>
    <property type="match status" value="1"/>
</dbReference>
<protein>
    <recommendedName>
        <fullName evidence="3">Solute-binding protein family 3/N-terminal domain-containing protein</fullName>
    </recommendedName>
</protein>
<reference evidence="2" key="1">
    <citation type="submission" date="2016-10" db="EMBL/GenBank/DDBJ databases">
        <title>Draft genome sequences of four alkaliphilic bacteria belonging to the Anaerobacillus genus.</title>
        <authorList>
            <person name="Bassil N.M."/>
            <person name="Lloyd J.R."/>
        </authorList>
    </citation>
    <scope>NUCLEOTIDE SEQUENCE [LARGE SCALE GENOMIC DNA]</scope>
    <source>
        <strain evidence="2">NB2006</strain>
    </source>
</reference>
<name>A0A1S2L694_9BACI</name>
<comment type="caution">
    <text evidence="2">The sequence shown here is derived from an EMBL/GenBank/DDBJ whole genome shotgun (WGS) entry which is preliminary data.</text>
</comment>
<dbReference type="PROSITE" id="PS51257">
    <property type="entry name" value="PROKAR_LIPOPROTEIN"/>
    <property type="match status" value="1"/>
</dbReference>
<dbReference type="AlphaFoldDB" id="A0A1S2L694"/>
<dbReference type="Pfam" id="PF12974">
    <property type="entry name" value="Phosphonate-bd"/>
    <property type="match status" value="1"/>
</dbReference>
<feature type="signal peptide" evidence="1">
    <location>
        <begin position="1"/>
        <end position="22"/>
    </location>
</feature>
<keyword evidence="1" id="KW-0732">Signal</keyword>
<organism evidence="2">
    <name type="scientific">Anaerobacillus isosaccharinicus</name>
    <dbReference type="NCBI Taxonomy" id="1532552"/>
    <lineage>
        <taxon>Bacteria</taxon>
        <taxon>Bacillati</taxon>
        <taxon>Bacillota</taxon>
        <taxon>Bacilli</taxon>
        <taxon>Bacillales</taxon>
        <taxon>Bacillaceae</taxon>
        <taxon>Anaerobacillus</taxon>
    </lineage>
</organism>
<gene>
    <name evidence="2" type="ORF">AWH56_20450</name>
</gene>
<sequence length="204" mass="22678">MRKAGLSLLFVLLLFACSNSNSTIIPLKSSGTEVLESQIEKGDTITVAFASVVSPQETRVKYDLLINYLEEKLERPIIIVQKQTYDEVSHDYSVSAVARGAVDAAAVDSLLFDQLVKLNNDDASLVKIIEYGKYAGTPPIVVSKKIEQQVKQKIKNVILGLKDDPIGRGILQELKIDEYVEIDDEKYLPIKNMLHLLGDDNVED</sequence>
<dbReference type="SUPFAM" id="SSF53850">
    <property type="entry name" value="Periplasmic binding protein-like II"/>
    <property type="match status" value="1"/>
</dbReference>
<dbReference type="PANTHER" id="PTHR35841">
    <property type="entry name" value="PHOSPHONATES-BINDING PERIPLASMIC PROTEIN"/>
    <property type="match status" value="1"/>
</dbReference>